<evidence type="ECO:0000256" key="1">
    <source>
        <dbReference type="ARBA" id="ARBA00022490"/>
    </source>
</evidence>
<proteinExistence type="inferred from homology"/>
<organism evidence="12 13">
    <name type="scientific">Pseudoalteromonas carrageenovora IAM 12662</name>
    <dbReference type="NCBI Taxonomy" id="1314868"/>
    <lineage>
        <taxon>Bacteria</taxon>
        <taxon>Pseudomonadati</taxon>
        <taxon>Pseudomonadota</taxon>
        <taxon>Gammaproteobacteria</taxon>
        <taxon>Alteromonadales</taxon>
        <taxon>Pseudoalteromonadaceae</taxon>
        <taxon>Pseudoalteromonas</taxon>
    </lineage>
</organism>
<protein>
    <recommendedName>
        <fullName evidence="7 8">RNA polymerase sigma factor RpoH</fullName>
    </recommendedName>
    <alternativeName>
        <fullName evidence="7">RNA polymerase sigma-32 factor</fullName>
    </alternativeName>
</protein>
<feature type="domain" description="RNA polymerase sigma-70" evidence="10">
    <location>
        <begin position="256"/>
        <end position="282"/>
    </location>
</feature>
<dbReference type="GO" id="GO:0005737">
    <property type="term" value="C:cytoplasm"/>
    <property type="evidence" value="ECO:0007669"/>
    <property type="project" value="UniProtKB-SubCell"/>
</dbReference>
<keyword evidence="5 7" id="KW-0238">DNA-binding</keyword>
<comment type="subunit">
    <text evidence="7">Interacts with the RNA polymerase core enzyme.</text>
</comment>
<dbReference type="Proteomes" id="UP000615003">
    <property type="component" value="Unassembled WGS sequence"/>
</dbReference>
<dbReference type="EMBL" id="LT965928">
    <property type="protein sequence ID" value="SOU42120.1"/>
    <property type="molecule type" value="Genomic_DNA"/>
</dbReference>
<dbReference type="NCBIfam" id="TIGR02937">
    <property type="entry name" value="sigma70-ECF"/>
    <property type="match status" value="1"/>
</dbReference>
<dbReference type="GO" id="GO:0003677">
    <property type="term" value="F:DNA binding"/>
    <property type="evidence" value="ECO:0007669"/>
    <property type="project" value="UniProtKB-UniRule"/>
</dbReference>
<evidence type="ECO:0000256" key="5">
    <source>
        <dbReference type="ARBA" id="ARBA00023125"/>
    </source>
</evidence>
<evidence type="ECO:0000256" key="7">
    <source>
        <dbReference type="HAMAP-Rule" id="MF_00961"/>
    </source>
</evidence>
<dbReference type="Pfam" id="PF04542">
    <property type="entry name" value="Sigma70_r2"/>
    <property type="match status" value="1"/>
</dbReference>
<evidence type="ECO:0000256" key="6">
    <source>
        <dbReference type="ARBA" id="ARBA00023163"/>
    </source>
</evidence>
<comment type="caution">
    <text evidence="7">Lacks conserved residue(s) required for the propagation of feature annotation.</text>
</comment>
<dbReference type="GO" id="GO:0016987">
    <property type="term" value="F:sigma factor activity"/>
    <property type="evidence" value="ECO:0007669"/>
    <property type="project" value="UniProtKB-UniRule"/>
</dbReference>
<dbReference type="NCBIfam" id="TIGR02392">
    <property type="entry name" value="rpoH_proteo"/>
    <property type="match status" value="1"/>
</dbReference>
<dbReference type="InterPro" id="IPR000943">
    <property type="entry name" value="RNA_pol_sigma70"/>
</dbReference>
<evidence type="ECO:0000256" key="8">
    <source>
        <dbReference type="NCBIfam" id="TIGR02392"/>
    </source>
</evidence>
<comment type="similarity">
    <text evidence="7">Belongs to the sigma-70 factor family. RpoH subfamily.</text>
</comment>
<dbReference type="Proteomes" id="UP000238288">
    <property type="component" value="Chromosome PCAR9a"/>
</dbReference>
<evidence type="ECO:0000256" key="2">
    <source>
        <dbReference type="ARBA" id="ARBA00023015"/>
    </source>
</evidence>
<dbReference type="InterPro" id="IPR009042">
    <property type="entry name" value="RNA_pol_sigma70_r1_2"/>
</dbReference>
<keyword evidence="4 7" id="KW-0731">Sigma factor</keyword>
<comment type="function">
    <text evidence="7">Sigma factors are initiation factors that promote the attachment of RNA polymerase to specific initiation sites and are then released. This sigma factor is involved in regulation of expression of heat shock genes.</text>
</comment>
<keyword evidence="1 7" id="KW-0963">Cytoplasm</keyword>
<dbReference type="Pfam" id="PF00140">
    <property type="entry name" value="Sigma70_r1_2"/>
    <property type="match status" value="1"/>
</dbReference>
<dbReference type="Pfam" id="PF04545">
    <property type="entry name" value="Sigma70_r4"/>
    <property type="match status" value="1"/>
</dbReference>
<accession>A0A2K4XCR7</accession>
<dbReference type="GO" id="GO:0009408">
    <property type="term" value="P:response to heat"/>
    <property type="evidence" value="ECO:0007669"/>
    <property type="project" value="UniProtKB-UniRule"/>
</dbReference>
<comment type="subcellular location">
    <subcellularLocation>
        <location evidence="7">Cytoplasm</location>
    </subcellularLocation>
</comment>
<sequence>MSKDLYAMALTVGQQSASMDGYLQAVSTIPMLKVEQEQELAKKLQEEGDLGAAKQLIMSHLRFVAHIAKSYSGYGLPQADLIQEGNIGLMKAVKRFDPTVGVRLVSFAVHWIKAEIHEFVLKNWRIVKVATTKAQRKLFFNLRKNKKRLGWFNQAEVSTVASELGVSEKEVREMESRMSGQDMGFDLTGDDNDDAPTSTYSPVQYLTDGSADLADDVEQQQWQEQSHTRLFSALKTLDERSQDIVSARWLSDDKATLQELAEKYSVSAERVRQLEKTAMKKLQSAMS</sequence>
<dbReference type="FunFam" id="1.20.120.1810:FF:000001">
    <property type="entry name" value="RNA polymerase sigma factor RpoH"/>
    <property type="match status" value="1"/>
</dbReference>
<dbReference type="EMBL" id="AQGW01000013">
    <property type="protein sequence ID" value="MBE0380988.1"/>
    <property type="molecule type" value="Genomic_DNA"/>
</dbReference>
<evidence type="ECO:0000259" key="10">
    <source>
        <dbReference type="PROSITE" id="PS00716"/>
    </source>
</evidence>
<feature type="short sequence motif" description="Interaction with polymerase core subunit RpoC" evidence="7">
    <location>
        <begin position="80"/>
        <end position="83"/>
    </location>
</feature>
<dbReference type="GeneID" id="93664818"/>
<reference evidence="11 14" key="1">
    <citation type="submission" date="2015-06" db="EMBL/GenBank/DDBJ databases">
        <title>Genome sequence of Pseudoalteromonas carrageenovora.</title>
        <authorList>
            <person name="Xie B.-B."/>
            <person name="Rong J.-C."/>
            <person name="Qin Q.-L."/>
            <person name="Zhang Y.-Z."/>
        </authorList>
    </citation>
    <scope>NUCLEOTIDE SEQUENCE [LARGE SCALE GENOMIC DNA]</scope>
    <source>
        <strain evidence="11 14">IAM 12662</strain>
    </source>
</reference>
<feature type="DNA-binding region" description="H-T-H motif" evidence="7">
    <location>
        <begin position="257"/>
        <end position="276"/>
    </location>
</feature>
<keyword evidence="14" id="KW-1185">Reference proteome</keyword>
<dbReference type="PROSITE" id="PS00715">
    <property type="entry name" value="SIGMA70_1"/>
    <property type="match status" value="1"/>
</dbReference>
<dbReference type="NCBIfam" id="NF005143">
    <property type="entry name" value="PRK06596.1"/>
    <property type="match status" value="1"/>
</dbReference>
<dbReference type="HAMAP" id="MF_00961">
    <property type="entry name" value="Sigma70_RpoH"/>
    <property type="match status" value="1"/>
</dbReference>
<feature type="domain" description="RNA polymerase sigma-70" evidence="9">
    <location>
        <begin position="80"/>
        <end position="93"/>
    </location>
</feature>
<dbReference type="PANTHER" id="PTHR30376:SF3">
    <property type="entry name" value="RNA POLYMERASE SIGMA FACTOR RPOH"/>
    <property type="match status" value="1"/>
</dbReference>
<dbReference type="SUPFAM" id="SSF88946">
    <property type="entry name" value="Sigma2 domain of RNA polymerase sigma factors"/>
    <property type="match status" value="1"/>
</dbReference>
<dbReference type="InterPro" id="IPR014284">
    <property type="entry name" value="RNA_pol_sigma-70_dom"/>
</dbReference>
<dbReference type="SUPFAM" id="SSF88659">
    <property type="entry name" value="Sigma3 and sigma4 domains of RNA polymerase sigma factors"/>
    <property type="match status" value="1"/>
</dbReference>
<dbReference type="CDD" id="cd06171">
    <property type="entry name" value="Sigma70_r4"/>
    <property type="match status" value="1"/>
</dbReference>
<dbReference type="InterPro" id="IPR013324">
    <property type="entry name" value="RNA_pol_sigma_r3/r4-like"/>
</dbReference>
<dbReference type="AlphaFoldDB" id="A0A2K4XCR7"/>
<dbReference type="InterPro" id="IPR007630">
    <property type="entry name" value="RNA_pol_sigma70_r4"/>
</dbReference>
<dbReference type="InterPro" id="IPR007627">
    <property type="entry name" value="RNA_pol_sigma70_r2"/>
</dbReference>
<dbReference type="Gene3D" id="1.20.120.1810">
    <property type="match status" value="1"/>
</dbReference>
<evidence type="ECO:0000259" key="9">
    <source>
        <dbReference type="PROSITE" id="PS00715"/>
    </source>
</evidence>
<dbReference type="RefSeq" id="WP_058549384.1">
    <property type="nucleotide sequence ID" value="NZ_AQGW01000013.1"/>
</dbReference>
<reference evidence="12 13" key="2">
    <citation type="submission" date="2017-11" db="EMBL/GenBank/DDBJ databases">
        <authorList>
            <person name="Han C.G."/>
        </authorList>
    </citation>
    <scope>NUCLEOTIDE SEQUENCE [LARGE SCALE GENOMIC DNA]</scope>
    <source>
        <strain evidence="13">ATCC 43555</strain>
        <strain evidence="12">ATCC43555</strain>
    </source>
</reference>
<dbReference type="PANTHER" id="PTHR30376">
    <property type="entry name" value="SIGMA FACTOR RPOH HEAT SHOCK RELATED"/>
    <property type="match status" value="1"/>
</dbReference>
<evidence type="ECO:0000256" key="4">
    <source>
        <dbReference type="ARBA" id="ARBA00023082"/>
    </source>
</evidence>
<keyword evidence="6 7" id="KW-0804">Transcription</keyword>
<evidence type="ECO:0000313" key="12">
    <source>
        <dbReference type="EMBL" id="SOU42120.1"/>
    </source>
</evidence>
<evidence type="ECO:0000313" key="11">
    <source>
        <dbReference type="EMBL" id="MBE0380988.1"/>
    </source>
</evidence>
<dbReference type="InterPro" id="IPR013325">
    <property type="entry name" value="RNA_pol_sigma_r2"/>
</dbReference>
<dbReference type="InterPro" id="IPR050813">
    <property type="entry name" value="Sigma-70_Factor"/>
</dbReference>
<keyword evidence="2 7" id="KW-0805">Transcription regulation</keyword>
<name>A0A2K4XCR7_PSEVC</name>
<dbReference type="OrthoDB" id="9809557at2"/>
<dbReference type="InterPro" id="IPR012759">
    <property type="entry name" value="RNA_pol_sigma_RpoH_proteobac"/>
</dbReference>
<dbReference type="PROSITE" id="PS00716">
    <property type="entry name" value="SIGMA70_2"/>
    <property type="match status" value="1"/>
</dbReference>
<evidence type="ECO:0000313" key="13">
    <source>
        <dbReference type="Proteomes" id="UP000238288"/>
    </source>
</evidence>
<feature type="region of interest" description="Sigma-70 factor domain-2" evidence="7">
    <location>
        <begin position="56"/>
        <end position="125"/>
    </location>
</feature>
<dbReference type="Gene3D" id="1.20.140.160">
    <property type="match status" value="1"/>
</dbReference>
<dbReference type="FunFam" id="1.10.10.10:FF:000285">
    <property type="entry name" value="RNA polymerase sigma factor RpoH"/>
    <property type="match status" value="1"/>
</dbReference>
<gene>
    <name evidence="7 12" type="primary">rpoH</name>
    <name evidence="12" type="ORF">PCAR9_A31323</name>
    <name evidence="11" type="ORF">PCARR_a2692</name>
</gene>
<dbReference type="PRINTS" id="PR00046">
    <property type="entry name" value="SIGMA70FCT"/>
</dbReference>
<evidence type="ECO:0000256" key="3">
    <source>
        <dbReference type="ARBA" id="ARBA00023016"/>
    </source>
</evidence>
<keyword evidence="3 7" id="KW-0346">Stress response</keyword>
<evidence type="ECO:0000313" key="14">
    <source>
        <dbReference type="Proteomes" id="UP000615003"/>
    </source>
</evidence>
<dbReference type="GO" id="GO:0006352">
    <property type="term" value="P:DNA-templated transcription initiation"/>
    <property type="evidence" value="ECO:0007669"/>
    <property type="project" value="UniProtKB-UniRule"/>
</dbReference>